<proteinExistence type="predicted"/>
<evidence type="ECO:0000313" key="3">
    <source>
        <dbReference type="Proteomes" id="UP000248134"/>
    </source>
</evidence>
<protein>
    <recommendedName>
        <fullName evidence="4">Twin-arginine translocation pathway signal</fullName>
    </recommendedName>
</protein>
<name>A0A323UA20_RHOPL</name>
<evidence type="ECO:0000256" key="1">
    <source>
        <dbReference type="SAM" id="SignalP"/>
    </source>
</evidence>
<evidence type="ECO:0008006" key="4">
    <source>
        <dbReference type="Google" id="ProtNLM"/>
    </source>
</evidence>
<dbReference type="EMBL" id="QKQS01000042">
    <property type="protein sequence ID" value="PZA09017.1"/>
    <property type="molecule type" value="Genomic_DNA"/>
</dbReference>
<keyword evidence="1" id="KW-0732">Signal</keyword>
<comment type="caution">
    <text evidence="2">The sequence shown here is derived from an EMBL/GenBank/DDBJ whole genome shotgun (WGS) entry which is preliminary data.</text>
</comment>
<reference evidence="2 3" key="1">
    <citation type="submission" date="2018-06" db="EMBL/GenBank/DDBJ databases">
        <title>Draft Whole-Genome Sequence of the purple photosynthetic bacterium Rhodospeudomonas palustris XCP.</title>
        <authorList>
            <person name="Rayyan A."/>
            <person name="Meyer T.E."/>
            <person name="Kyndt J.A."/>
        </authorList>
    </citation>
    <scope>NUCLEOTIDE SEQUENCE [LARGE SCALE GENOMIC DNA]</scope>
    <source>
        <strain evidence="2 3">XCP</strain>
    </source>
</reference>
<accession>A0A323UA20</accession>
<sequence>MIARRRLAGLAVVAPALAAAALAPPSPARAGDGLEPYAPLLVELPGWKAGKLGGLAMQDGGSRIVVVQRGYERGEIHVSVQLLAGAPAQSRLAAGGTGMKTEASHGPASTTTIDGFKVTRTFQASDKSGTILIALGPSAALSLAFKGLGEDEALATAKGFDWTAMRAAVK</sequence>
<gene>
    <name evidence="2" type="ORF">DNX69_25325</name>
</gene>
<feature type="chain" id="PRO_5016290847" description="Twin-arginine translocation pathway signal" evidence="1">
    <location>
        <begin position="31"/>
        <end position="170"/>
    </location>
</feature>
<evidence type="ECO:0000313" key="2">
    <source>
        <dbReference type="EMBL" id="PZA09017.1"/>
    </source>
</evidence>
<organism evidence="2 3">
    <name type="scientific">Rhodopseudomonas palustris</name>
    <dbReference type="NCBI Taxonomy" id="1076"/>
    <lineage>
        <taxon>Bacteria</taxon>
        <taxon>Pseudomonadati</taxon>
        <taxon>Pseudomonadota</taxon>
        <taxon>Alphaproteobacteria</taxon>
        <taxon>Hyphomicrobiales</taxon>
        <taxon>Nitrobacteraceae</taxon>
        <taxon>Rhodopseudomonas</taxon>
    </lineage>
</organism>
<dbReference type="Proteomes" id="UP000248134">
    <property type="component" value="Unassembled WGS sequence"/>
</dbReference>
<dbReference type="RefSeq" id="WP_110788784.1">
    <property type="nucleotide sequence ID" value="NZ_QKQS01000042.1"/>
</dbReference>
<dbReference type="OrthoDB" id="9799737at2"/>
<dbReference type="AlphaFoldDB" id="A0A323UA20"/>
<feature type="signal peptide" evidence="1">
    <location>
        <begin position="1"/>
        <end position="30"/>
    </location>
</feature>